<comment type="caution">
    <text evidence="2">The sequence shown here is derived from an EMBL/GenBank/DDBJ whole genome shotgun (WGS) entry which is preliminary data.</text>
</comment>
<dbReference type="Pfam" id="PF08668">
    <property type="entry name" value="HDOD"/>
    <property type="match status" value="1"/>
</dbReference>
<dbReference type="Proteomes" id="UP000587760">
    <property type="component" value="Unassembled WGS sequence"/>
</dbReference>
<proteinExistence type="predicted"/>
<dbReference type="AlphaFoldDB" id="A0A841RDJ3"/>
<dbReference type="InterPro" id="IPR006675">
    <property type="entry name" value="HDIG_dom"/>
</dbReference>
<dbReference type="PROSITE" id="PS51833">
    <property type="entry name" value="HDOD"/>
    <property type="match status" value="1"/>
</dbReference>
<gene>
    <name evidence="2" type="ORF">HNR50_002371</name>
</gene>
<organism evidence="2 3">
    <name type="scientific">Spirochaeta isovalerica</name>
    <dbReference type="NCBI Taxonomy" id="150"/>
    <lineage>
        <taxon>Bacteria</taxon>
        <taxon>Pseudomonadati</taxon>
        <taxon>Spirochaetota</taxon>
        <taxon>Spirochaetia</taxon>
        <taxon>Spirochaetales</taxon>
        <taxon>Spirochaetaceae</taxon>
        <taxon>Spirochaeta</taxon>
    </lineage>
</organism>
<dbReference type="RefSeq" id="WP_184746965.1">
    <property type="nucleotide sequence ID" value="NZ_JACHGJ010000004.1"/>
</dbReference>
<dbReference type="CDD" id="cd00077">
    <property type="entry name" value="HDc"/>
    <property type="match status" value="1"/>
</dbReference>
<dbReference type="GO" id="GO:0016740">
    <property type="term" value="F:transferase activity"/>
    <property type="evidence" value="ECO:0007669"/>
    <property type="project" value="UniProtKB-KW"/>
</dbReference>
<dbReference type="EMBL" id="JACHGJ010000004">
    <property type="protein sequence ID" value="MBB6480698.1"/>
    <property type="molecule type" value="Genomic_DNA"/>
</dbReference>
<accession>A0A841RDJ3</accession>
<evidence type="ECO:0000259" key="1">
    <source>
        <dbReference type="PROSITE" id="PS51833"/>
    </source>
</evidence>
<protein>
    <submittedName>
        <fullName evidence="2">Putative nucleotidyltransferase with HDIG domain</fullName>
    </submittedName>
</protein>
<reference evidence="2 3" key="1">
    <citation type="submission" date="2020-08" db="EMBL/GenBank/DDBJ databases">
        <title>Genomic Encyclopedia of Type Strains, Phase IV (KMG-IV): sequencing the most valuable type-strain genomes for metagenomic binning, comparative biology and taxonomic classification.</title>
        <authorList>
            <person name="Goeker M."/>
        </authorList>
    </citation>
    <scope>NUCLEOTIDE SEQUENCE [LARGE SCALE GENOMIC DNA]</scope>
    <source>
        <strain evidence="2 3">DSM 2461</strain>
    </source>
</reference>
<dbReference type="InterPro" id="IPR052340">
    <property type="entry name" value="RNase_Y/CdgJ"/>
</dbReference>
<dbReference type="InterPro" id="IPR013976">
    <property type="entry name" value="HDOD"/>
</dbReference>
<name>A0A841RDJ3_9SPIO</name>
<dbReference type="InterPro" id="IPR003607">
    <property type="entry name" value="HD/PDEase_dom"/>
</dbReference>
<sequence>MSVIYSEIKDVDIEEIRKEIEEKKELSFIFPYTSRETDLFCSKVLKNILEIINQDHLHSHLEYVVNELSTNASKANSKRIYFEMKGLDIYNPDQYEEAMKNFKEEVFLDFRPMEEEHIKRNIFVAIRFIISDHFFTIEVTSPTSFVEKELERIGERMDMAKKFENLGEVFTYGFDSTEGAGFGLIIVLLMLRKVNLDQKAISFENTDGGSVTRLNIPLNLLSVDQSLMIADTIASELDQMPQFPANIQTLQRELSNPDCNFSTIAEAVNSDPILSAEILRIANSPVYRTRNEITDVASAVRVMGMLGVKSILYNYGMTKIMRQRYKEEIVNEISQHSFMVALIGSFIARHMKIGKIAEDVYIASLLHDLGRIIVAGLNRELEKRISDLCRDKHIPMSLLDELTEGYNHTLIGAQVAEKWDFPEKLVKAIRYHHLPLEVEEEYRALVFTVYLANEIFHYESGERDFDDINHMVLSFFRLEDKKNFSLLIEELKNEGLLM</sequence>
<evidence type="ECO:0000313" key="2">
    <source>
        <dbReference type="EMBL" id="MBB6480698.1"/>
    </source>
</evidence>
<dbReference type="Gene3D" id="1.10.3210.10">
    <property type="entry name" value="Hypothetical protein af1432"/>
    <property type="match status" value="1"/>
</dbReference>
<keyword evidence="2" id="KW-0808">Transferase</keyword>
<evidence type="ECO:0000313" key="3">
    <source>
        <dbReference type="Proteomes" id="UP000587760"/>
    </source>
</evidence>
<feature type="domain" description="HDOD" evidence="1">
    <location>
        <begin position="240"/>
        <end position="435"/>
    </location>
</feature>
<dbReference type="SUPFAM" id="SSF109604">
    <property type="entry name" value="HD-domain/PDEase-like"/>
    <property type="match status" value="1"/>
</dbReference>
<dbReference type="PANTHER" id="PTHR33525:SF3">
    <property type="entry name" value="RIBONUCLEASE Y"/>
    <property type="match status" value="1"/>
</dbReference>
<keyword evidence="3" id="KW-1185">Reference proteome</keyword>
<dbReference type="PANTHER" id="PTHR33525">
    <property type="match status" value="1"/>
</dbReference>
<dbReference type="NCBIfam" id="TIGR00277">
    <property type="entry name" value="HDIG"/>
    <property type="match status" value="1"/>
</dbReference>